<sequence>MQPSYTVELQALKTELQSTLARLGVDLVSFDETRTFHRSISRQDGEMRHSRRRPTRWNRRQLIQEVAAASQRRKELERQLKFEIENEKLKGQEHDLQSEQVAWETASRALQHQRVEILGQSEKDTEGVASNVLERQDLDSRQSQSRGSIGCKTDENQYSIGGVVTLEPLSSSHRRQVTTSTNNVSYQPVASMHNSSAAITSVLDTYPRYRNSPDTLNDVFSLQLKFAETMLKLEKSVQIRDQLLQKETTTQKKKRAIRDERQCHHCHNEHSIPQESQDNDSFSSSVYSDSSLNSTPHQDKNIHVRMSNFGVSRATTAETLAPSSFVHETSPDSETNAVGATGLSPTATTLVTHQENYFTIEEDIHRTPTTGSSITTPTTGSDHKSNTSPSKQVRFGEEAYSTPVITRRFNFDEPSMDEFDEEEKEQETESLLSFLNSSSISSAELNSASFLQAFARFRCEVNEAKYPMMQSPVKSPVARNFRQASSDLLKRNDSIKKEEPTAVSSEFDHMSVDELQERRKQLCLDIQAESAQLVLKYGRLHDGTIVESDKAEELKTRLVALREELRAIDLCCNRKNHTNV</sequence>
<feature type="compositionally biased region" description="Low complexity" evidence="2">
    <location>
        <begin position="367"/>
        <end position="380"/>
    </location>
</feature>
<keyword evidence="1" id="KW-0175">Coiled coil</keyword>
<organism evidence="3 4">
    <name type="scientific">Plasmopara halstedii</name>
    <name type="common">Downy mildew of sunflower</name>
    <dbReference type="NCBI Taxonomy" id="4781"/>
    <lineage>
        <taxon>Eukaryota</taxon>
        <taxon>Sar</taxon>
        <taxon>Stramenopiles</taxon>
        <taxon>Oomycota</taxon>
        <taxon>Peronosporomycetes</taxon>
        <taxon>Peronosporales</taxon>
        <taxon>Peronosporaceae</taxon>
        <taxon>Plasmopara</taxon>
    </lineage>
</organism>
<keyword evidence="4" id="KW-1185">Reference proteome</keyword>
<dbReference type="Proteomes" id="UP000054928">
    <property type="component" value="Unassembled WGS sequence"/>
</dbReference>
<accession>A0A0P1AL40</accession>
<feature type="region of interest" description="Disordered" evidence="2">
    <location>
        <begin position="367"/>
        <end position="391"/>
    </location>
</feature>
<feature type="compositionally biased region" description="Low complexity" evidence="2">
    <location>
        <begin position="279"/>
        <end position="294"/>
    </location>
</feature>
<reference evidence="4" key="1">
    <citation type="submission" date="2014-09" db="EMBL/GenBank/DDBJ databases">
        <authorList>
            <person name="Sharma Rahul"/>
            <person name="Thines Marco"/>
        </authorList>
    </citation>
    <scope>NUCLEOTIDE SEQUENCE [LARGE SCALE GENOMIC DNA]</scope>
</reference>
<evidence type="ECO:0000256" key="1">
    <source>
        <dbReference type="SAM" id="Coils"/>
    </source>
</evidence>
<protein>
    <submittedName>
        <fullName evidence="3">Uncharacterized protein</fullName>
    </submittedName>
</protein>
<feature type="region of interest" description="Disordered" evidence="2">
    <location>
        <begin position="121"/>
        <end position="154"/>
    </location>
</feature>
<dbReference type="AlphaFoldDB" id="A0A0P1AL40"/>
<proteinExistence type="predicted"/>
<evidence type="ECO:0000256" key="2">
    <source>
        <dbReference type="SAM" id="MobiDB-lite"/>
    </source>
</evidence>
<dbReference type="OrthoDB" id="123401at2759"/>
<evidence type="ECO:0000313" key="4">
    <source>
        <dbReference type="Proteomes" id="UP000054928"/>
    </source>
</evidence>
<feature type="coiled-coil region" evidence="1">
    <location>
        <begin position="59"/>
        <end position="86"/>
    </location>
</feature>
<dbReference type="OMA" id="VAWETAS"/>
<feature type="region of interest" description="Disordered" evidence="2">
    <location>
        <begin position="269"/>
        <end position="301"/>
    </location>
</feature>
<dbReference type="STRING" id="4781.A0A0P1AL40"/>
<evidence type="ECO:0000313" key="3">
    <source>
        <dbReference type="EMBL" id="CEG41581.1"/>
    </source>
</evidence>
<dbReference type="EMBL" id="CCYD01000553">
    <property type="protein sequence ID" value="CEG41581.1"/>
    <property type="molecule type" value="Genomic_DNA"/>
</dbReference>
<dbReference type="RefSeq" id="XP_024577950.1">
    <property type="nucleotide sequence ID" value="XM_024727366.1"/>
</dbReference>
<dbReference type="GeneID" id="36406973"/>
<name>A0A0P1AL40_PLAHL</name>